<proteinExistence type="inferred from homology"/>
<accession>A0A0G4KH89</accession>
<dbReference type="InterPro" id="IPR006683">
    <property type="entry name" value="Thioestr_dom"/>
</dbReference>
<feature type="domain" description="Thioesterase" evidence="3">
    <location>
        <begin position="77"/>
        <end position="154"/>
    </location>
</feature>
<protein>
    <recommendedName>
        <fullName evidence="3">Thioesterase domain-containing protein</fullName>
    </recommendedName>
</protein>
<dbReference type="Gene3D" id="3.10.129.10">
    <property type="entry name" value="Hotdog Thioesterase"/>
    <property type="match status" value="1"/>
</dbReference>
<keyword evidence="5" id="KW-1185">Reference proteome</keyword>
<comment type="similarity">
    <text evidence="1">Belongs to the thioesterase PaaI family.</text>
</comment>
<dbReference type="InterPro" id="IPR039298">
    <property type="entry name" value="ACOT13"/>
</dbReference>
<dbReference type="SUPFAM" id="SSF54637">
    <property type="entry name" value="Thioesterase/thiol ester dehydrase-isomerase"/>
    <property type="match status" value="1"/>
</dbReference>
<dbReference type="PANTHER" id="PTHR21660:SF1">
    <property type="entry name" value="ACYL-COENZYME A THIOESTERASE 13"/>
    <property type="match status" value="1"/>
</dbReference>
<dbReference type="PANTHER" id="PTHR21660">
    <property type="entry name" value="THIOESTERASE SUPERFAMILY MEMBER-RELATED"/>
    <property type="match status" value="1"/>
</dbReference>
<dbReference type="Pfam" id="PF03061">
    <property type="entry name" value="4HBT"/>
    <property type="match status" value="1"/>
</dbReference>
<evidence type="ECO:0000256" key="2">
    <source>
        <dbReference type="ARBA" id="ARBA00022801"/>
    </source>
</evidence>
<reference evidence="4 5" key="1">
    <citation type="submission" date="2015-05" db="EMBL/GenBank/DDBJ databases">
        <authorList>
            <person name="Wang D.B."/>
            <person name="Wang M."/>
        </authorList>
    </citation>
    <scope>NUCLEOTIDE SEQUENCE [LARGE SCALE GENOMIC DNA]</scope>
    <source>
        <strain evidence="4">VL1</strain>
    </source>
</reference>
<evidence type="ECO:0000256" key="1">
    <source>
        <dbReference type="ARBA" id="ARBA00008324"/>
    </source>
</evidence>
<dbReference type="STRING" id="100787.A0A0G4KH89"/>
<evidence type="ECO:0000313" key="4">
    <source>
        <dbReference type="EMBL" id="CRJ96363.1"/>
    </source>
</evidence>
<organism evidence="4 5">
    <name type="scientific">Verticillium longisporum</name>
    <name type="common">Verticillium dahliae var. longisporum</name>
    <dbReference type="NCBI Taxonomy" id="100787"/>
    <lineage>
        <taxon>Eukaryota</taxon>
        <taxon>Fungi</taxon>
        <taxon>Dikarya</taxon>
        <taxon>Ascomycota</taxon>
        <taxon>Pezizomycotina</taxon>
        <taxon>Sordariomycetes</taxon>
        <taxon>Hypocreomycetidae</taxon>
        <taxon>Glomerellales</taxon>
        <taxon>Plectosphaerellaceae</taxon>
        <taxon>Verticillium</taxon>
    </lineage>
</organism>
<dbReference type="AlphaFoldDB" id="A0A0G4KH89"/>
<dbReference type="EMBL" id="CVQH01001113">
    <property type="protein sequence ID" value="CRJ96363.1"/>
    <property type="molecule type" value="Genomic_DNA"/>
</dbReference>
<dbReference type="CDD" id="cd03443">
    <property type="entry name" value="PaaI_thioesterase"/>
    <property type="match status" value="1"/>
</dbReference>
<gene>
    <name evidence="4" type="ORF">BN1708_002132</name>
</gene>
<keyword evidence="2" id="KW-0378">Hydrolase</keyword>
<dbReference type="Proteomes" id="UP000044602">
    <property type="component" value="Unassembled WGS sequence"/>
</dbReference>
<dbReference type="GO" id="GO:0047617">
    <property type="term" value="F:fatty acyl-CoA hydrolase activity"/>
    <property type="evidence" value="ECO:0007669"/>
    <property type="project" value="InterPro"/>
</dbReference>
<name>A0A0G4KH89_VERLO</name>
<evidence type="ECO:0000259" key="3">
    <source>
        <dbReference type="Pfam" id="PF03061"/>
    </source>
</evidence>
<sequence length="174" mass="18634">MREKELTPEERLIEWMGLIASFPDTKGDTKGSPDWMSSTHPHLTLHSTAMPGTSPGTQHPTATFAFTVPPSHANGLNNLHGGAAASLFDYTTSLSLALVARPGAWQHLGVSRTLNVTYLRPVPVGTDVLVQCEVVAAGKVLSALRGTIRRKSDGAILVVCEHQKFNTDPPAAKM</sequence>
<dbReference type="InterPro" id="IPR029069">
    <property type="entry name" value="HotDog_dom_sf"/>
</dbReference>
<evidence type="ECO:0000313" key="5">
    <source>
        <dbReference type="Proteomes" id="UP000044602"/>
    </source>
</evidence>